<gene>
    <name evidence="7" type="ORF">A2570_01360</name>
</gene>
<name>A0A1G1XN43_9BACT</name>
<dbReference type="InterPro" id="IPR001288">
    <property type="entry name" value="Translation_initiation_fac_3"/>
</dbReference>
<dbReference type="GO" id="GO:0005829">
    <property type="term" value="C:cytosol"/>
    <property type="evidence" value="ECO:0007669"/>
    <property type="project" value="TreeGrafter"/>
</dbReference>
<dbReference type="InterPro" id="IPR036788">
    <property type="entry name" value="T_IF-3_C_sf"/>
</dbReference>
<dbReference type="SUPFAM" id="SSF54364">
    <property type="entry name" value="Translation initiation factor IF3, N-terminal domain"/>
    <property type="match status" value="1"/>
</dbReference>
<evidence type="ECO:0000256" key="3">
    <source>
        <dbReference type="ARBA" id="ARBA00022917"/>
    </source>
</evidence>
<evidence type="ECO:0000256" key="1">
    <source>
        <dbReference type="ARBA" id="ARBA00005439"/>
    </source>
</evidence>
<dbReference type="InterPro" id="IPR036787">
    <property type="entry name" value="T_IF-3_N_sf"/>
</dbReference>
<dbReference type="PANTHER" id="PTHR10938">
    <property type="entry name" value="TRANSLATION INITIATION FACTOR IF-3"/>
    <property type="match status" value="1"/>
</dbReference>
<dbReference type="GO" id="GO:0016020">
    <property type="term" value="C:membrane"/>
    <property type="evidence" value="ECO:0007669"/>
    <property type="project" value="TreeGrafter"/>
</dbReference>
<keyword evidence="2 7" id="KW-0396">Initiation factor</keyword>
<evidence type="ECO:0000259" key="6">
    <source>
        <dbReference type="Pfam" id="PF05198"/>
    </source>
</evidence>
<dbReference type="InterPro" id="IPR019815">
    <property type="entry name" value="Translation_initiation_fac_3_C"/>
</dbReference>
<dbReference type="PANTHER" id="PTHR10938:SF0">
    <property type="entry name" value="TRANSLATION INITIATION FACTOR IF-3, MITOCHONDRIAL"/>
    <property type="match status" value="1"/>
</dbReference>
<feature type="domain" description="Translation initiation factor 3 C-terminal" evidence="5">
    <location>
        <begin position="93"/>
        <end position="151"/>
    </location>
</feature>
<keyword evidence="3" id="KW-0648">Protein biosynthesis</keyword>
<sequence length="176" mass="20095">MYYRQPPQKPASKYKTNEKIQAQEVRVIDADGQNLGVLKTEEAVKLAKEKGLDLIEIAKTPKETVARVADLGKFTYQQEKAEKKQKEKQGKNELKGVRLKLMIQPHDMETKAKQAEKFLKQGHNIEINMFLRGREKSRMNEAKEKLRSFVSLIPIPTKILQDGIGPRGPRIMIGKA</sequence>
<dbReference type="GO" id="GO:0003743">
    <property type="term" value="F:translation initiation factor activity"/>
    <property type="evidence" value="ECO:0007669"/>
    <property type="project" value="UniProtKB-UniRule"/>
</dbReference>
<evidence type="ECO:0000256" key="2">
    <source>
        <dbReference type="ARBA" id="ARBA00022540"/>
    </source>
</evidence>
<dbReference type="Pfam" id="PF05198">
    <property type="entry name" value="IF3_N"/>
    <property type="match status" value="1"/>
</dbReference>
<comment type="similarity">
    <text evidence="1">Belongs to the IF-3 family.</text>
</comment>
<organism evidence="7 8">
    <name type="scientific">Candidatus Brennerbacteria bacterium RIFOXYD1_FULL_41_16</name>
    <dbReference type="NCBI Taxonomy" id="1797529"/>
    <lineage>
        <taxon>Bacteria</taxon>
        <taxon>Candidatus Brenneribacteriota</taxon>
    </lineage>
</organism>
<dbReference type="SUPFAM" id="SSF55200">
    <property type="entry name" value="Translation initiation factor IF3, C-terminal domain"/>
    <property type="match status" value="1"/>
</dbReference>
<protein>
    <recommendedName>
        <fullName evidence="4">Translation initiation factor IF-3</fullName>
    </recommendedName>
</protein>
<comment type="caution">
    <text evidence="7">The sequence shown here is derived from an EMBL/GenBank/DDBJ whole genome shotgun (WGS) entry which is preliminary data.</text>
</comment>
<feature type="domain" description="Translation initiation factor 3 N-terminal" evidence="6">
    <location>
        <begin position="16"/>
        <end position="85"/>
    </location>
</feature>
<accession>A0A1G1XN43</accession>
<evidence type="ECO:0000259" key="5">
    <source>
        <dbReference type="Pfam" id="PF00707"/>
    </source>
</evidence>
<dbReference type="Gene3D" id="3.30.110.10">
    <property type="entry name" value="Translation initiation factor 3 (IF-3), C-terminal domain"/>
    <property type="match status" value="1"/>
</dbReference>
<dbReference type="Proteomes" id="UP000178570">
    <property type="component" value="Unassembled WGS sequence"/>
</dbReference>
<dbReference type="Pfam" id="PF00707">
    <property type="entry name" value="IF3_C"/>
    <property type="match status" value="1"/>
</dbReference>
<evidence type="ECO:0000313" key="7">
    <source>
        <dbReference type="EMBL" id="OGY40757.1"/>
    </source>
</evidence>
<reference evidence="7 8" key="1">
    <citation type="journal article" date="2016" name="Nat. Commun.">
        <title>Thousands of microbial genomes shed light on interconnected biogeochemical processes in an aquifer system.</title>
        <authorList>
            <person name="Anantharaman K."/>
            <person name="Brown C.T."/>
            <person name="Hug L.A."/>
            <person name="Sharon I."/>
            <person name="Castelle C.J."/>
            <person name="Probst A.J."/>
            <person name="Thomas B.C."/>
            <person name="Singh A."/>
            <person name="Wilkins M.J."/>
            <person name="Karaoz U."/>
            <person name="Brodie E.L."/>
            <person name="Williams K.H."/>
            <person name="Hubbard S.S."/>
            <person name="Banfield J.F."/>
        </authorList>
    </citation>
    <scope>NUCLEOTIDE SEQUENCE [LARGE SCALE GENOMIC DNA]</scope>
</reference>
<dbReference type="EMBL" id="MHHY01000006">
    <property type="protein sequence ID" value="OGY40757.1"/>
    <property type="molecule type" value="Genomic_DNA"/>
</dbReference>
<proteinExistence type="inferred from homology"/>
<dbReference type="NCBIfam" id="TIGR00168">
    <property type="entry name" value="infC"/>
    <property type="match status" value="1"/>
</dbReference>
<evidence type="ECO:0000256" key="4">
    <source>
        <dbReference type="NCBIfam" id="TIGR00168"/>
    </source>
</evidence>
<dbReference type="STRING" id="1797529.A2570_01360"/>
<dbReference type="InterPro" id="IPR019814">
    <property type="entry name" value="Translation_initiation_fac_3_N"/>
</dbReference>
<dbReference type="AlphaFoldDB" id="A0A1G1XN43"/>
<dbReference type="GO" id="GO:0043022">
    <property type="term" value="F:ribosome binding"/>
    <property type="evidence" value="ECO:0007669"/>
    <property type="project" value="TreeGrafter"/>
</dbReference>
<evidence type="ECO:0000313" key="8">
    <source>
        <dbReference type="Proteomes" id="UP000178570"/>
    </source>
</evidence>
<dbReference type="GO" id="GO:0032790">
    <property type="term" value="P:ribosome disassembly"/>
    <property type="evidence" value="ECO:0007669"/>
    <property type="project" value="TreeGrafter"/>
</dbReference>
<dbReference type="Gene3D" id="3.10.20.80">
    <property type="entry name" value="Translation initiation factor 3 (IF-3), N-terminal domain"/>
    <property type="match status" value="1"/>
</dbReference>